<name>A0ABP3JD64_9BACI</name>
<accession>A0ABP3JD64</accession>
<reference evidence="2" key="1">
    <citation type="journal article" date="2019" name="Int. J. Syst. Evol. Microbiol.">
        <title>The Global Catalogue of Microorganisms (GCM) 10K type strain sequencing project: providing services to taxonomists for standard genome sequencing and annotation.</title>
        <authorList>
            <consortium name="The Broad Institute Genomics Platform"/>
            <consortium name="The Broad Institute Genome Sequencing Center for Infectious Disease"/>
            <person name="Wu L."/>
            <person name="Ma J."/>
        </authorList>
    </citation>
    <scope>NUCLEOTIDE SEQUENCE [LARGE SCALE GENOMIC DNA]</scope>
    <source>
        <strain evidence="2">JCM 12149</strain>
    </source>
</reference>
<dbReference type="RefSeq" id="WP_343753954.1">
    <property type="nucleotide sequence ID" value="NZ_BAAADM010000055.1"/>
</dbReference>
<gene>
    <name evidence="1" type="ORF">GCM10008983_26220</name>
</gene>
<keyword evidence="2" id="KW-1185">Reference proteome</keyword>
<protein>
    <submittedName>
        <fullName evidence="1">Uncharacterized protein</fullName>
    </submittedName>
</protein>
<dbReference type="Proteomes" id="UP001501459">
    <property type="component" value="Unassembled WGS sequence"/>
</dbReference>
<evidence type="ECO:0000313" key="2">
    <source>
        <dbReference type="Proteomes" id="UP001501459"/>
    </source>
</evidence>
<evidence type="ECO:0000313" key="1">
    <source>
        <dbReference type="EMBL" id="GAA0447031.1"/>
    </source>
</evidence>
<proteinExistence type="predicted"/>
<sequence>MPFNEKRAAPVDPPNQKESYTIDYKHAMLMVTLFVRKEEQSFFHGIRPKVRTREYVNIWKYFQ</sequence>
<comment type="caution">
    <text evidence="1">The sequence shown here is derived from an EMBL/GenBank/DDBJ whole genome shotgun (WGS) entry which is preliminary data.</text>
</comment>
<organism evidence="1 2">
    <name type="scientific">Lentibacillus halophilus</name>
    <dbReference type="NCBI Taxonomy" id="295065"/>
    <lineage>
        <taxon>Bacteria</taxon>
        <taxon>Bacillati</taxon>
        <taxon>Bacillota</taxon>
        <taxon>Bacilli</taxon>
        <taxon>Bacillales</taxon>
        <taxon>Bacillaceae</taxon>
        <taxon>Lentibacillus</taxon>
    </lineage>
</organism>
<dbReference type="EMBL" id="BAAADM010000055">
    <property type="protein sequence ID" value="GAA0447031.1"/>
    <property type="molecule type" value="Genomic_DNA"/>
</dbReference>